<evidence type="ECO:0008006" key="8">
    <source>
        <dbReference type="Google" id="ProtNLM"/>
    </source>
</evidence>
<evidence type="ECO:0000256" key="1">
    <source>
        <dbReference type="ARBA" id="ARBA00023122"/>
    </source>
</evidence>
<dbReference type="EMBL" id="CP021748">
    <property type="protein sequence ID" value="ARX88615.1"/>
    <property type="molecule type" value="Genomic_DNA"/>
</dbReference>
<dbReference type="Pfam" id="PF00571">
    <property type="entry name" value="CBS"/>
    <property type="match status" value="2"/>
</dbReference>
<feature type="domain" description="BON" evidence="4">
    <location>
        <begin position="166"/>
        <end position="233"/>
    </location>
</feature>
<dbReference type="KEGG" id="salf:SMD44_08102"/>
<dbReference type="SUPFAM" id="SSF54631">
    <property type="entry name" value="CBS-domain pair"/>
    <property type="match status" value="1"/>
</dbReference>
<gene>
    <name evidence="6" type="ORF">SMD44_08102</name>
</gene>
<evidence type="ECO:0000256" key="3">
    <source>
        <dbReference type="SAM" id="MobiDB-lite"/>
    </source>
</evidence>
<dbReference type="InterPro" id="IPR051257">
    <property type="entry name" value="Diverse_CBS-Domain"/>
</dbReference>
<feature type="domain" description="CBS" evidence="5">
    <location>
        <begin position="32"/>
        <end position="90"/>
    </location>
</feature>
<dbReference type="PANTHER" id="PTHR43080:SF29">
    <property type="entry name" value="OS02G0818000 PROTEIN"/>
    <property type="match status" value="1"/>
</dbReference>
<organism evidence="6 7">
    <name type="scientific">Streptomyces alboflavus</name>
    <dbReference type="NCBI Taxonomy" id="67267"/>
    <lineage>
        <taxon>Bacteria</taxon>
        <taxon>Bacillati</taxon>
        <taxon>Actinomycetota</taxon>
        <taxon>Actinomycetes</taxon>
        <taxon>Kitasatosporales</taxon>
        <taxon>Streptomycetaceae</taxon>
        <taxon>Streptomyces</taxon>
    </lineage>
</organism>
<evidence type="ECO:0000256" key="2">
    <source>
        <dbReference type="PROSITE-ProRule" id="PRU00703"/>
    </source>
</evidence>
<dbReference type="InterPro" id="IPR017080">
    <property type="entry name" value="UCP036990_CBS_BON"/>
</dbReference>
<dbReference type="PANTHER" id="PTHR43080">
    <property type="entry name" value="CBS DOMAIN-CONTAINING PROTEIN CBSX3, MITOCHONDRIAL"/>
    <property type="match status" value="1"/>
</dbReference>
<dbReference type="InterPro" id="IPR007055">
    <property type="entry name" value="BON_dom"/>
</dbReference>
<dbReference type="PROSITE" id="PS51371">
    <property type="entry name" value="CBS"/>
    <property type="match status" value="2"/>
</dbReference>
<accession>A0A1Z1WQA5</accession>
<dbReference type="PROSITE" id="PS50914">
    <property type="entry name" value="BON"/>
    <property type="match status" value="1"/>
</dbReference>
<proteinExistence type="predicted"/>
<feature type="domain" description="CBS" evidence="5">
    <location>
        <begin position="113"/>
        <end position="170"/>
    </location>
</feature>
<dbReference type="CDD" id="cd04586">
    <property type="entry name" value="CBS_pair_BON_assoc"/>
    <property type="match status" value="1"/>
</dbReference>
<dbReference type="Proteomes" id="UP000195880">
    <property type="component" value="Chromosome"/>
</dbReference>
<reference evidence="6 7" key="1">
    <citation type="submission" date="2017-05" db="EMBL/GenBank/DDBJ databases">
        <title>Streptomyces alboflavus Genome sequencing and assembly.</title>
        <authorList>
            <person name="Wang Y."/>
            <person name="Du B."/>
            <person name="Ding Y."/>
            <person name="Liu H."/>
            <person name="Hou Q."/>
            <person name="Liu K."/>
            <person name="Wang C."/>
            <person name="Yao L."/>
        </authorList>
    </citation>
    <scope>NUCLEOTIDE SEQUENCE [LARGE SCALE GENOMIC DNA]</scope>
    <source>
        <strain evidence="6 7">MDJK44</strain>
    </source>
</reference>
<protein>
    <recommendedName>
        <fullName evidence="8">CBS domain-containing protein</fullName>
    </recommendedName>
</protein>
<dbReference type="AlphaFoldDB" id="A0A1Z1WQA5"/>
<sequence length="236" mass="25444">MPDSTHTESPATEPLSTDLPREGSPYHVSDVMTHTVIAVGREASFKELVELIQQWRVSSLPVLEGEGRVIGVVSEADLLPKEEFRDADPTRYDVLRRLSDMAKAGAVTAGELMTSPAVSVRADATLAVAARIMARRRVKHLPVVDATGLLQGVVSRSDLLKVFLRPDEDIAAEIRRAVLASLPPEPQVEVHVQEGVVTLGGILRDTALVPVLARASRAVEGVVDVRLDLNQGASEQ</sequence>
<evidence type="ECO:0000259" key="5">
    <source>
        <dbReference type="PROSITE" id="PS51371"/>
    </source>
</evidence>
<keyword evidence="7" id="KW-1185">Reference proteome</keyword>
<dbReference type="Pfam" id="PF04972">
    <property type="entry name" value="BON"/>
    <property type="match status" value="1"/>
</dbReference>
<dbReference type="Gene3D" id="3.10.580.10">
    <property type="entry name" value="CBS-domain"/>
    <property type="match status" value="1"/>
</dbReference>
<name>A0A1Z1WQA5_9ACTN</name>
<dbReference type="InterPro" id="IPR000644">
    <property type="entry name" value="CBS_dom"/>
</dbReference>
<evidence type="ECO:0000259" key="4">
    <source>
        <dbReference type="PROSITE" id="PS50914"/>
    </source>
</evidence>
<dbReference type="PIRSF" id="PIRSF036990">
    <property type="entry name" value="UCP036990_CBS_BON"/>
    <property type="match status" value="1"/>
</dbReference>
<keyword evidence="1 2" id="KW-0129">CBS domain</keyword>
<evidence type="ECO:0000313" key="7">
    <source>
        <dbReference type="Proteomes" id="UP000195880"/>
    </source>
</evidence>
<dbReference type="SMART" id="SM00116">
    <property type="entry name" value="CBS"/>
    <property type="match status" value="2"/>
</dbReference>
<dbReference type="InterPro" id="IPR046342">
    <property type="entry name" value="CBS_dom_sf"/>
</dbReference>
<feature type="region of interest" description="Disordered" evidence="3">
    <location>
        <begin position="1"/>
        <end position="26"/>
    </location>
</feature>
<evidence type="ECO:0000313" key="6">
    <source>
        <dbReference type="EMBL" id="ARX88615.1"/>
    </source>
</evidence>